<name>A0ABD1U1D1_9LAMI</name>
<gene>
    <name evidence="2" type="ORF">Adt_15036</name>
</gene>
<feature type="region of interest" description="Disordered" evidence="1">
    <location>
        <begin position="1"/>
        <end position="20"/>
    </location>
</feature>
<dbReference type="Proteomes" id="UP001604336">
    <property type="component" value="Unassembled WGS sequence"/>
</dbReference>
<evidence type="ECO:0000313" key="2">
    <source>
        <dbReference type="EMBL" id="KAL2518789.1"/>
    </source>
</evidence>
<organism evidence="2 3">
    <name type="scientific">Abeliophyllum distichum</name>
    <dbReference type="NCBI Taxonomy" id="126358"/>
    <lineage>
        <taxon>Eukaryota</taxon>
        <taxon>Viridiplantae</taxon>
        <taxon>Streptophyta</taxon>
        <taxon>Embryophyta</taxon>
        <taxon>Tracheophyta</taxon>
        <taxon>Spermatophyta</taxon>
        <taxon>Magnoliopsida</taxon>
        <taxon>eudicotyledons</taxon>
        <taxon>Gunneridae</taxon>
        <taxon>Pentapetalae</taxon>
        <taxon>asterids</taxon>
        <taxon>lamiids</taxon>
        <taxon>Lamiales</taxon>
        <taxon>Oleaceae</taxon>
        <taxon>Forsythieae</taxon>
        <taxon>Abeliophyllum</taxon>
    </lineage>
</organism>
<dbReference type="EMBL" id="JBFOLK010000004">
    <property type="protein sequence ID" value="KAL2518789.1"/>
    <property type="molecule type" value="Genomic_DNA"/>
</dbReference>
<evidence type="ECO:0000256" key="1">
    <source>
        <dbReference type="SAM" id="MobiDB-lite"/>
    </source>
</evidence>
<comment type="caution">
    <text evidence="2">The sequence shown here is derived from an EMBL/GenBank/DDBJ whole genome shotgun (WGS) entry which is preliminary data.</text>
</comment>
<reference evidence="3" key="1">
    <citation type="submission" date="2024-07" db="EMBL/GenBank/DDBJ databases">
        <title>Two chromosome-level genome assemblies of Korean endemic species Abeliophyllum distichum and Forsythia ovata (Oleaceae).</title>
        <authorList>
            <person name="Jang H."/>
        </authorList>
    </citation>
    <scope>NUCLEOTIDE SEQUENCE [LARGE SCALE GENOMIC DNA]</scope>
</reference>
<keyword evidence="3" id="KW-1185">Reference proteome</keyword>
<sequence length="131" mass="14160">MSSLPAAALSPLPKRRGSDKPVIHQHIDHHSMLCCRYVITTCNRLTFMEQSPRCLALPPGTRPNCSLAPSLPLRSITSLLGPLTWDSAKLQLGSFLTSTEQLPRCLALPPGTRSNCSLAPSLPPRSNHLAA</sequence>
<accession>A0ABD1U1D1</accession>
<proteinExistence type="predicted"/>
<feature type="compositionally biased region" description="Low complexity" evidence="1">
    <location>
        <begin position="1"/>
        <end position="12"/>
    </location>
</feature>
<evidence type="ECO:0000313" key="3">
    <source>
        <dbReference type="Proteomes" id="UP001604336"/>
    </source>
</evidence>
<dbReference type="AlphaFoldDB" id="A0ABD1U1D1"/>
<protein>
    <submittedName>
        <fullName evidence="2">Uncharacterized protein</fullName>
    </submittedName>
</protein>